<dbReference type="EMBL" id="NHYE01005030">
    <property type="protein sequence ID" value="PPQ78905.1"/>
    <property type="molecule type" value="Genomic_DNA"/>
</dbReference>
<evidence type="ECO:0000313" key="2">
    <source>
        <dbReference type="EMBL" id="PPQ78905.1"/>
    </source>
</evidence>
<name>A0A409WK59_9AGAR</name>
<organism evidence="2 3">
    <name type="scientific">Gymnopilus dilepis</name>
    <dbReference type="NCBI Taxonomy" id="231916"/>
    <lineage>
        <taxon>Eukaryota</taxon>
        <taxon>Fungi</taxon>
        <taxon>Dikarya</taxon>
        <taxon>Basidiomycota</taxon>
        <taxon>Agaricomycotina</taxon>
        <taxon>Agaricomycetes</taxon>
        <taxon>Agaricomycetidae</taxon>
        <taxon>Agaricales</taxon>
        <taxon>Agaricineae</taxon>
        <taxon>Hymenogastraceae</taxon>
        <taxon>Gymnopilus</taxon>
    </lineage>
</organism>
<proteinExistence type="predicted"/>
<accession>A0A409WK59</accession>
<dbReference type="AlphaFoldDB" id="A0A409WK59"/>
<dbReference type="OrthoDB" id="3062952at2759"/>
<dbReference type="InParanoid" id="A0A409WK59"/>
<dbReference type="Proteomes" id="UP000284706">
    <property type="component" value="Unassembled WGS sequence"/>
</dbReference>
<evidence type="ECO:0008006" key="4">
    <source>
        <dbReference type="Google" id="ProtNLM"/>
    </source>
</evidence>
<sequence>MAIDIQELPVEIHTAILQSAFLNARERHSIELCVDSNEALYDDLDSFEAQPYDEASCTEWKWKERNKRSPSLFPFNAAYVCKMWRDILAGMPGVWTRVVFDLSRDPTPILKAFEWSKSMDHGLEVLVFNSLETEEVCVQEEEERVRDIASALQGHVHRCGSISFDTVYSSSLPLPGMILPRNSPYLGHFQLVSRVDNLTDNMLATALHSATPEFDLHTSPLLLPQLWHLSLTAVTFMNLPDRANFFKALKNQRYLELLISLSEIPMEGPYSLANFLAALASPEVQSSCHRFYLQDVSLRIADDDHVQFLPVAENRPIFTRDLCFYSESRSFIQAFFSLVDVHSDWLSFDGCALPENVQPLESSMLILKNMDEGMTSPATFRQFLDAWSGEHLRLTRCSLFDDEFLSWMLKGNDYALSTAGSGSIPEQLPKPFPAPKMESLSITECGNFSPSVLRQMLHTRWELAQKHKEAFGSHHHSEPSSRPNDGPVRSVNHLDVTSKKGPNLSDEDLEWFRNNGMDMRVFWEISSKTIMCT</sequence>
<protein>
    <recommendedName>
        <fullName evidence="4">F-box domain-containing protein</fullName>
    </recommendedName>
</protein>
<evidence type="ECO:0000313" key="3">
    <source>
        <dbReference type="Proteomes" id="UP000284706"/>
    </source>
</evidence>
<dbReference type="STRING" id="231916.A0A409WK59"/>
<evidence type="ECO:0000256" key="1">
    <source>
        <dbReference type="SAM" id="MobiDB-lite"/>
    </source>
</evidence>
<feature type="compositionally biased region" description="Basic and acidic residues" evidence="1">
    <location>
        <begin position="469"/>
        <end position="479"/>
    </location>
</feature>
<keyword evidence="3" id="KW-1185">Reference proteome</keyword>
<gene>
    <name evidence="2" type="ORF">CVT26_011713</name>
</gene>
<reference evidence="2 3" key="1">
    <citation type="journal article" date="2018" name="Evol. Lett.">
        <title>Horizontal gene cluster transfer increased hallucinogenic mushroom diversity.</title>
        <authorList>
            <person name="Reynolds H.T."/>
            <person name="Vijayakumar V."/>
            <person name="Gluck-Thaler E."/>
            <person name="Korotkin H.B."/>
            <person name="Matheny P.B."/>
            <person name="Slot J.C."/>
        </authorList>
    </citation>
    <scope>NUCLEOTIDE SEQUENCE [LARGE SCALE GENOMIC DNA]</scope>
    <source>
        <strain evidence="2 3">SRW20</strain>
    </source>
</reference>
<comment type="caution">
    <text evidence="2">The sequence shown here is derived from an EMBL/GenBank/DDBJ whole genome shotgun (WGS) entry which is preliminary data.</text>
</comment>
<feature type="region of interest" description="Disordered" evidence="1">
    <location>
        <begin position="469"/>
        <end position="501"/>
    </location>
</feature>